<accession>A0ACC5RFX9</accession>
<dbReference type="EMBL" id="JAENHL010000009">
    <property type="protein sequence ID" value="MBK1871550.1"/>
    <property type="molecule type" value="Genomic_DNA"/>
</dbReference>
<organism evidence="1 2">
    <name type="scientific">Taklimakanibacter albus</name>
    <dbReference type="NCBI Taxonomy" id="2800327"/>
    <lineage>
        <taxon>Bacteria</taxon>
        <taxon>Pseudomonadati</taxon>
        <taxon>Pseudomonadota</taxon>
        <taxon>Alphaproteobacteria</taxon>
        <taxon>Hyphomicrobiales</taxon>
        <taxon>Aestuariivirgaceae</taxon>
        <taxon>Taklimakanibacter</taxon>
    </lineage>
</organism>
<gene>
    <name evidence="1" type="ORF">JHL16_34610</name>
</gene>
<keyword evidence="2" id="KW-1185">Reference proteome</keyword>
<proteinExistence type="predicted"/>
<protein>
    <submittedName>
        <fullName evidence="1">Uncharacterized protein</fullName>
    </submittedName>
</protein>
<evidence type="ECO:0000313" key="2">
    <source>
        <dbReference type="Proteomes" id="UP000616151"/>
    </source>
</evidence>
<sequence length="65" mass="7281">MRVDDMNEEAVKRYIAGVLANVQSFVDANKDNAEFLLLVASWLESAVEDADNEDLFGTEGLMRDE</sequence>
<comment type="caution">
    <text evidence="1">The sequence shown here is derived from an EMBL/GenBank/DDBJ whole genome shotgun (WGS) entry which is preliminary data.</text>
</comment>
<name>A0ACC5RFX9_9HYPH</name>
<evidence type="ECO:0000313" key="1">
    <source>
        <dbReference type="EMBL" id="MBK1871550.1"/>
    </source>
</evidence>
<dbReference type="Proteomes" id="UP000616151">
    <property type="component" value="Unassembled WGS sequence"/>
</dbReference>
<reference evidence="1" key="1">
    <citation type="submission" date="2021-01" db="EMBL/GenBank/DDBJ databases">
        <authorList>
            <person name="Sun Q."/>
        </authorList>
    </citation>
    <scope>NUCLEOTIDE SEQUENCE</scope>
    <source>
        <strain evidence="1">YIM B02566</strain>
    </source>
</reference>